<protein>
    <recommendedName>
        <fullName evidence="3">Carboxylic ester hydrolase</fullName>
        <ecNumber evidence="3">3.1.1.-</ecNumber>
    </recommendedName>
</protein>
<dbReference type="PANTHER" id="PTHR11559">
    <property type="entry name" value="CARBOXYLESTERASE"/>
    <property type="match status" value="1"/>
</dbReference>
<dbReference type="OrthoDB" id="408631at2759"/>
<dbReference type="GO" id="GO:0017000">
    <property type="term" value="P:antibiotic biosynthetic process"/>
    <property type="evidence" value="ECO:0007669"/>
    <property type="project" value="UniProtKB-ARBA"/>
</dbReference>
<dbReference type="GO" id="GO:0016787">
    <property type="term" value="F:hydrolase activity"/>
    <property type="evidence" value="ECO:0007669"/>
    <property type="project" value="UniProtKB-KW"/>
</dbReference>
<evidence type="ECO:0000313" key="5">
    <source>
        <dbReference type="EMBL" id="OQE09770.1"/>
    </source>
</evidence>
<feature type="domain" description="Carboxylesterase type B" evidence="4">
    <location>
        <begin position="40"/>
        <end position="557"/>
    </location>
</feature>
<dbReference type="SUPFAM" id="SSF53474">
    <property type="entry name" value="alpha/beta-Hydrolases"/>
    <property type="match status" value="1"/>
</dbReference>
<comment type="similarity">
    <text evidence="1 3">Belongs to the type-B carboxylesterase/lipase family.</text>
</comment>
<name>A0A1V6S7M9_9EURO</name>
<evidence type="ECO:0000313" key="6">
    <source>
        <dbReference type="Proteomes" id="UP000191518"/>
    </source>
</evidence>
<dbReference type="InterPro" id="IPR029058">
    <property type="entry name" value="AB_hydrolase_fold"/>
</dbReference>
<dbReference type="PROSITE" id="PS00941">
    <property type="entry name" value="CARBOXYLESTERASE_B_2"/>
    <property type="match status" value="1"/>
</dbReference>
<dbReference type="GO" id="GO:0072330">
    <property type="term" value="P:monocarboxylic acid biosynthetic process"/>
    <property type="evidence" value="ECO:0007669"/>
    <property type="project" value="UniProtKB-ARBA"/>
</dbReference>
<gene>
    <name evidence="5" type="ORF">PENVUL_c005G00841</name>
</gene>
<feature type="chain" id="PRO_5011813368" description="Carboxylic ester hydrolase" evidence="3">
    <location>
        <begin position="22"/>
        <end position="562"/>
    </location>
</feature>
<dbReference type="AlphaFoldDB" id="A0A1V6S7M9"/>
<dbReference type="InterPro" id="IPR050309">
    <property type="entry name" value="Type-B_Carboxylest/Lipase"/>
</dbReference>
<dbReference type="EC" id="3.1.1.-" evidence="3"/>
<feature type="signal peptide" evidence="3">
    <location>
        <begin position="1"/>
        <end position="21"/>
    </location>
</feature>
<comment type="caution">
    <text evidence="5">The sequence shown here is derived from an EMBL/GenBank/DDBJ whole genome shotgun (WGS) entry which is preliminary data.</text>
</comment>
<keyword evidence="2 3" id="KW-0378">Hydrolase</keyword>
<dbReference type="STRING" id="29845.A0A1V6S7M9"/>
<dbReference type="InterPro" id="IPR002018">
    <property type="entry name" value="CarbesteraseB"/>
</dbReference>
<proteinExistence type="inferred from homology"/>
<evidence type="ECO:0000256" key="1">
    <source>
        <dbReference type="ARBA" id="ARBA00005964"/>
    </source>
</evidence>
<evidence type="ECO:0000259" key="4">
    <source>
        <dbReference type="Pfam" id="PF00135"/>
    </source>
</evidence>
<dbReference type="EMBL" id="MDYP01000005">
    <property type="protein sequence ID" value="OQE09770.1"/>
    <property type="molecule type" value="Genomic_DNA"/>
</dbReference>
<evidence type="ECO:0000256" key="3">
    <source>
        <dbReference type="RuleBase" id="RU361235"/>
    </source>
</evidence>
<dbReference type="Pfam" id="PF00135">
    <property type="entry name" value="COesterase"/>
    <property type="match status" value="1"/>
</dbReference>
<organism evidence="5 6">
    <name type="scientific">Penicillium vulpinum</name>
    <dbReference type="NCBI Taxonomy" id="29845"/>
    <lineage>
        <taxon>Eukaryota</taxon>
        <taxon>Fungi</taxon>
        <taxon>Dikarya</taxon>
        <taxon>Ascomycota</taxon>
        <taxon>Pezizomycotina</taxon>
        <taxon>Eurotiomycetes</taxon>
        <taxon>Eurotiomycetidae</taxon>
        <taxon>Eurotiales</taxon>
        <taxon>Aspergillaceae</taxon>
        <taxon>Penicillium</taxon>
    </lineage>
</organism>
<reference evidence="6" key="1">
    <citation type="journal article" date="2017" name="Nat. Microbiol.">
        <title>Global analysis of biosynthetic gene clusters reveals vast potential of secondary metabolite production in Penicillium species.</title>
        <authorList>
            <person name="Nielsen J.C."/>
            <person name="Grijseels S."/>
            <person name="Prigent S."/>
            <person name="Ji B."/>
            <person name="Dainat J."/>
            <person name="Nielsen K.F."/>
            <person name="Frisvad J.C."/>
            <person name="Workman M."/>
            <person name="Nielsen J."/>
        </authorList>
    </citation>
    <scope>NUCLEOTIDE SEQUENCE [LARGE SCALE GENOMIC DNA]</scope>
    <source>
        <strain evidence="6">IBT 29486</strain>
    </source>
</reference>
<dbReference type="PROSITE" id="PS00122">
    <property type="entry name" value="CARBOXYLESTERASE_B_1"/>
    <property type="match status" value="1"/>
</dbReference>
<dbReference type="InterPro" id="IPR019819">
    <property type="entry name" value="Carboxylesterase_B_CS"/>
</dbReference>
<evidence type="ECO:0000256" key="2">
    <source>
        <dbReference type="ARBA" id="ARBA00022801"/>
    </source>
</evidence>
<sequence length="562" mass="61032">MQILDWAYLLLAASGAVVAAAQLPIVDLGYQRHQAIGFNSTGNYYQFSNIRYAEPPLGPLRFGLPVAPRNRSHEVVNGEGLGNICPQSQACWFNVQSEFVSAVTAGSDFNFTAAYDQVYQQDSCTNPRPIAEQNPLESEDCLFLDVYVPEKVISKGGLEKAKPNTGAPVLVYFQDGAYVSGSKSDQNPSGLIATSKADGSSGIIYVGVNYRLGAFGWLSGQKFRSEGGVPNAGLYDERLALEWVQRHIAKFGGDPSRVTVMGVSAGGGSITMQLTAYGRAIRPPFAQIIAQSPAWEAGTKTPAIEDDLLDTFLGLLNVSSLEEARRLPSQALLDANYELVASRPYASGILGPAIDGDFVPDSPKRLLLEGKVDPSVRIFTSYTANEGFMLAPANVTNDVTFNRYVDVLLRSTNDTVRAYAAKVLYPPIFNGSSPYRSQHERANLLWSEVSTTCNTRYLHRAVKTPGYAIEYAVAPAMHLSDSTSVFYNGQGSDASLNATIAQLMQRQIVQFVKTGAPNVKGDPQVPIYHGQAHLLSLGDDGVYVKLDSTNTNRCAYWQQVEF</sequence>
<dbReference type="Gene3D" id="3.40.50.1820">
    <property type="entry name" value="alpha/beta hydrolase"/>
    <property type="match status" value="1"/>
</dbReference>
<accession>A0A1V6S7M9</accession>
<dbReference type="InterPro" id="IPR019826">
    <property type="entry name" value="Carboxylesterase_B_AS"/>
</dbReference>
<keyword evidence="6" id="KW-1185">Reference proteome</keyword>
<dbReference type="Proteomes" id="UP000191518">
    <property type="component" value="Unassembled WGS sequence"/>
</dbReference>
<keyword evidence="3" id="KW-0732">Signal</keyword>